<protein>
    <submittedName>
        <fullName evidence="1">Uncharacterized protein</fullName>
    </submittedName>
</protein>
<name>A0A450ZJ41_9GAMM</name>
<accession>A0A450ZJ41</accession>
<sequence>MEIPKTALYSNHNITVKVHAKGGYGSLASLRDGKKHVISSAARNLGIFHLRIGKMKSLDNAKAYAKTHPLSIQARSADMFSGVMEFFFMSVRLCWHFILRSI</sequence>
<evidence type="ECO:0000313" key="1">
    <source>
        <dbReference type="EMBL" id="VFK53789.1"/>
    </source>
</evidence>
<proteinExistence type="predicted"/>
<dbReference type="EMBL" id="CAADFW010000003">
    <property type="protein sequence ID" value="VFK53789.1"/>
    <property type="molecule type" value="Genomic_DNA"/>
</dbReference>
<organism evidence="1">
    <name type="scientific">Candidatus Kentrum sp. TC</name>
    <dbReference type="NCBI Taxonomy" id="2126339"/>
    <lineage>
        <taxon>Bacteria</taxon>
        <taxon>Pseudomonadati</taxon>
        <taxon>Pseudomonadota</taxon>
        <taxon>Gammaproteobacteria</taxon>
        <taxon>Candidatus Kentrum</taxon>
    </lineage>
</organism>
<reference evidence="1" key="1">
    <citation type="submission" date="2019-02" db="EMBL/GenBank/DDBJ databases">
        <authorList>
            <person name="Gruber-Vodicka R. H."/>
            <person name="Seah K. B. B."/>
        </authorList>
    </citation>
    <scope>NUCLEOTIDE SEQUENCE</scope>
    <source>
        <strain evidence="1">BECK_BZ126</strain>
    </source>
</reference>
<dbReference type="AlphaFoldDB" id="A0A450ZJ41"/>
<gene>
    <name evidence="1" type="ORF">BECKTC1821F_GA0114240_100376</name>
</gene>